<dbReference type="SMART" id="SM00320">
    <property type="entry name" value="WD40"/>
    <property type="match status" value="7"/>
</dbReference>
<feature type="region of interest" description="Disordered" evidence="4">
    <location>
        <begin position="129"/>
        <end position="156"/>
    </location>
</feature>
<keyword evidence="1 3" id="KW-0853">WD repeat</keyword>
<dbReference type="PROSITE" id="PS00678">
    <property type="entry name" value="WD_REPEATS_1"/>
    <property type="match status" value="1"/>
</dbReference>
<dbReference type="GO" id="GO:0005634">
    <property type="term" value="C:nucleus"/>
    <property type="evidence" value="ECO:0007669"/>
    <property type="project" value="TreeGrafter"/>
</dbReference>
<evidence type="ECO:0000256" key="3">
    <source>
        <dbReference type="PROSITE-ProRule" id="PRU00221"/>
    </source>
</evidence>
<dbReference type="SUPFAM" id="SSF50978">
    <property type="entry name" value="WD40 repeat-like"/>
    <property type="match status" value="1"/>
</dbReference>
<dbReference type="PROSITE" id="PS50294">
    <property type="entry name" value="WD_REPEATS_REGION"/>
    <property type="match status" value="2"/>
</dbReference>
<dbReference type="InterPro" id="IPR019775">
    <property type="entry name" value="WD40_repeat_CS"/>
</dbReference>
<dbReference type="InterPro" id="IPR015943">
    <property type="entry name" value="WD40/YVTN_repeat-like_dom_sf"/>
</dbReference>
<keyword evidence="2" id="KW-0677">Repeat</keyword>
<feature type="repeat" description="WD" evidence="3">
    <location>
        <begin position="216"/>
        <end position="257"/>
    </location>
</feature>
<feature type="compositionally biased region" description="Basic and acidic residues" evidence="4">
    <location>
        <begin position="1"/>
        <end position="24"/>
    </location>
</feature>
<dbReference type="InterPro" id="IPR036322">
    <property type="entry name" value="WD40_repeat_dom_sf"/>
</dbReference>
<evidence type="ECO:0000256" key="1">
    <source>
        <dbReference type="ARBA" id="ARBA00022574"/>
    </source>
</evidence>
<feature type="region of interest" description="Disordered" evidence="4">
    <location>
        <begin position="1"/>
        <end position="31"/>
    </location>
</feature>
<dbReference type="EnsemblPlants" id="Kaladp0018s0230.1.v1.1">
    <property type="protein sequence ID" value="Kaladp0018s0230.1.v1.1"/>
    <property type="gene ID" value="Kaladp0018s0230.v1.1"/>
</dbReference>
<reference evidence="5" key="1">
    <citation type="submission" date="2021-01" db="UniProtKB">
        <authorList>
            <consortium name="EnsemblPlants"/>
        </authorList>
    </citation>
    <scope>IDENTIFICATION</scope>
</reference>
<keyword evidence="6" id="KW-1185">Reference proteome</keyword>
<proteinExistence type="predicted"/>
<evidence type="ECO:0000256" key="2">
    <source>
        <dbReference type="ARBA" id="ARBA00022737"/>
    </source>
</evidence>
<accession>A0A7N0T1S9</accession>
<dbReference type="InterPro" id="IPR001680">
    <property type="entry name" value="WD40_rpt"/>
</dbReference>
<name>A0A7N0T1S9_KALFE</name>
<evidence type="ECO:0000313" key="6">
    <source>
        <dbReference type="Proteomes" id="UP000594263"/>
    </source>
</evidence>
<dbReference type="Gene3D" id="2.130.10.10">
    <property type="entry name" value="YVTN repeat-like/Quinoprotein amine dehydrogenase"/>
    <property type="match status" value="3"/>
</dbReference>
<protein>
    <submittedName>
        <fullName evidence="5">Uncharacterized protein</fullName>
    </submittedName>
</protein>
<dbReference type="InterPro" id="IPR051350">
    <property type="entry name" value="WD_repeat-ST_regulator"/>
</dbReference>
<evidence type="ECO:0000256" key="4">
    <source>
        <dbReference type="SAM" id="MobiDB-lite"/>
    </source>
</evidence>
<dbReference type="PANTHER" id="PTHR22838:SF4">
    <property type="entry name" value="WD REPEAT-CONTAINING PROTEIN 13"/>
    <property type="match status" value="1"/>
</dbReference>
<organism evidence="5 6">
    <name type="scientific">Kalanchoe fedtschenkoi</name>
    <name type="common">Lavender scallops</name>
    <name type="synonym">South American air plant</name>
    <dbReference type="NCBI Taxonomy" id="63787"/>
    <lineage>
        <taxon>Eukaryota</taxon>
        <taxon>Viridiplantae</taxon>
        <taxon>Streptophyta</taxon>
        <taxon>Embryophyta</taxon>
        <taxon>Tracheophyta</taxon>
        <taxon>Spermatophyta</taxon>
        <taxon>Magnoliopsida</taxon>
        <taxon>eudicotyledons</taxon>
        <taxon>Gunneridae</taxon>
        <taxon>Pentapetalae</taxon>
        <taxon>Saxifragales</taxon>
        <taxon>Crassulaceae</taxon>
        <taxon>Kalanchoe</taxon>
    </lineage>
</organism>
<feature type="compositionally biased region" description="Polar residues" evidence="4">
    <location>
        <begin position="136"/>
        <end position="150"/>
    </location>
</feature>
<dbReference type="PROSITE" id="PS50082">
    <property type="entry name" value="WD_REPEATS_2"/>
    <property type="match status" value="2"/>
</dbReference>
<evidence type="ECO:0000313" key="5">
    <source>
        <dbReference type="EnsemblPlants" id="Kaladp0018s0230.1.v1.1"/>
    </source>
</evidence>
<dbReference type="Pfam" id="PF00400">
    <property type="entry name" value="WD40"/>
    <property type="match status" value="2"/>
</dbReference>
<sequence length="489" mass="54326">MDEQVVADKKTSEGEEKEEKKNEEENGEAAVDPELFSCLLQPSSPDADGEYVGVRRLLLYRKAQAGVCRRNDWRCSGKGYVAYRNFIKRPKNWETSYLPSLPSTPGQSGRWAPSPLSLSLFLDMESLRSSRDRQSDNQTMGRTSFSSSLGDNDRPRRKAEPAYSFVGMHCIFDQCKVAVTVLKFGHMSSELLAYGASDGSLTVCTISQPPSVIQNLKGHSKEVTDFDFSSNNQYIASSSTDKTVRVWEIKKGICVRVIYGVAAQLCIRFHPVNNNFLSVGNANKELTVFNFSTGRIINKIMLDGQVTSMDRDHTGQLIFCGDALGSIYTVSMDSRSGNLSRSHRNRSRNLTKSAVTSVQYRSFSLLARGPVLLTCTQDGSLSFFSVALEIQGYLTLRCSLKLSPRIHRIRASFCPLLSLEKGEYIVSGSEDGNVYFYDLTRPKHTCVNKLQGHGSTVIDVSWNHGENLLASSDSDGTVIIWKRAKTNTS</sequence>
<feature type="repeat" description="WD" evidence="3">
    <location>
        <begin position="450"/>
        <end position="489"/>
    </location>
</feature>
<dbReference type="Gramene" id="Kaladp0018s0230.1.v1.1">
    <property type="protein sequence ID" value="Kaladp0018s0230.1.v1.1"/>
    <property type="gene ID" value="Kaladp0018s0230.v1.1"/>
</dbReference>
<dbReference type="PANTHER" id="PTHR22838">
    <property type="entry name" value="WD REPEAT PROTEIN 26-RELATED"/>
    <property type="match status" value="1"/>
</dbReference>
<dbReference type="GO" id="GO:1990841">
    <property type="term" value="F:promoter-specific chromatin binding"/>
    <property type="evidence" value="ECO:0007669"/>
    <property type="project" value="TreeGrafter"/>
</dbReference>
<dbReference type="OMA" id="MLKFANN"/>
<dbReference type="Proteomes" id="UP000594263">
    <property type="component" value="Unplaced"/>
</dbReference>
<dbReference type="AlphaFoldDB" id="A0A7N0T1S9"/>